<name>A0A4U8USE6_STECR</name>
<reference evidence="2 3" key="1">
    <citation type="journal article" date="2015" name="Genome Biol.">
        <title>Comparative genomics of Steinernema reveals deeply conserved gene regulatory networks.</title>
        <authorList>
            <person name="Dillman A.R."/>
            <person name="Macchietto M."/>
            <person name="Porter C.F."/>
            <person name="Rogers A."/>
            <person name="Williams B."/>
            <person name="Antoshechkin I."/>
            <person name="Lee M.M."/>
            <person name="Goodwin Z."/>
            <person name="Lu X."/>
            <person name="Lewis E.E."/>
            <person name="Goodrich-Blair H."/>
            <person name="Stock S.P."/>
            <person name="Adams B.J."/>
            <person name="Sternberg P.W."/>
            <person name="Mortazavi A."/>
        </authorList>
    </citation>
    <scope>NUCLEOTIDE SEQUENCE [LARGE SCALE GENOMIC DNA]</scope>
    <source>
        <strain evidence="2 3">ALL</strain>
    </source>
</reference>
<evidence type="ECO:0000256" key="1">
    <source>
        <dbReference type="SAM" id="MobiDB-lite"/>
    </source>
</evidence>
<dbReference type="Proteomes" id="UP000298663">
    <property type="component" value="Chromosome X"/>
</dbReference>
<feature type="compositionally biased region" description="Low complexity" evidence="1">
    <location>
        <begin position="270"/>
        <end position="281"/>
    </location>
</feature>
<gene>
    <name evidence="2" type="ORF">L596_003356</name>
</gene>
<reference evidence="2 3" key="2">
    <citation type="journal article" date="2019" name="G3 (Bethesda)">
        <title>Hybrid Assembly of the Genome of the Entomopathogenic Nematode Steinernema carpocapsae Identifies the X-Chromosome.</title>
        <authorList>
            <person name="Serra L."/>
            <person name="Macchietto M."/>
            <person name="Macias-Munoz A."/>
            <person name="McGill C.J."/>
            <person name="Rodriguez I.M."/>
            <person name="Rodriguez B."/>
            <person name="Murad R."/>
            <person name="Mortazavi A."/>
        </authorList>
    </citation>
    <scope>NUCLEOTIDE SEQUENCE [LARGE SCALE GENOMIC DNA]</scope>
    <source>
        <strain evidence="2 3">ALL</strain>
    </source>
</reference>
<comment type="caution">
    <text evidence="2">The sequence shown here is derived from an EMBL/GenBank/DDBJ whole genome shotgun (WGS) entry which is preliminary data.</text>
</comment>
<accession>A0A4U8USE6</accession>
<dbReference type="AlphaFoldDB" id="A0A4U8USE6"/>
<dbReference type="EMBL" id="AZBU02000001">
    <property type="protein sequence ID" value="TMS36101.1"/>
    <property type="molecule type" value="Genomic_DNA"/>
</dbReference>
<feature type="region of interest" description="Disordered" evidence="1">
    <location>
        <begin position="52"/>
        <end position="80"/>
    </location>
</feature>
<keyword evidence="3" id="KW-1185">Reference proteome</keyword>
<evidence type="ECO:0000313" key="2">
    <source>
        <dbReference type="EMBL" id="TMS36101.1"/>
    </source>
</evidence>
<protein>
    <submittedName>
        <fullName evidence="2">Uncharacterized protein</fullName>
    </submittedName>
</protein>
<sequence>MTTPKIDWSSSSGLDFVDFKDSRRTSFDTTTSLLKLQTNAAAGASWMAGIGETPFPNSAPPRFAQAPGPSNSLFSKKLGPSSAPPSALPFSLELDEHCFSLSTVPKPMDTTPPSPAAFFATEPAQPSLTPRTQAILDNLAIPHQLLPLLRLNEKLRETLVEQLSQNSLAQTPPAYQELMLTNGAAAFNFTDNQLLLEATQNPVSWRNLLPCLQNESILSLQAVLNGSGNGQPPKRDENDSDNSNVDDGKGGSSGNGLSGIGPSGTGFQGAAGAQGPSGSSAFKATQRAMVFPEHQVDQLPPITLSQAQDLAAVQSIPIAGLQLPVLPQFFREPYTKEKPPEQIVNQERNSQLNSEEPEAFKQVTVRLLHENPTKFLDLSHDCVATETPKKKKHDPTSKKVA</sequence>
<organism evidence="2 3">
    <name type="scientific">Steinernema carpocapsae</name>
    <name type="common">Entomopathogenic nematode</name>
    <dbReference type="NCBI Taxonomy" id="34508"/>
    <lineage>
        <taxon>Eukaryota</taxon>
        <taxon>Metazoa</taxon>
        <taxon>Ecdysozoa</taxon>
        <taxon>Nematoda</taxon>
        <taxon>Chromadorea</taxon>
        <taxon>Rhabditida</taxon>
        <taxon>Tylenchina</taxon>
        <taxon>Panagrolaimomorpha</taxon>
        <taxon>Strongyloidoidea</taxon>
        <taxon>Steinernematidae</taxon>
        <taxon>Steinernema</taxon>
    </lineage>
</organism>
<feature type="compositionally biased region" description="Gly residues" evidence="1">
    <location>
        <begin position="250"/>
        <end position="269"/>
    </location>
</feature>
<feature type="region of interest" description="Disordered" evidence="1">
    <location>
        <begin position="224"/>
        <end position="281"/>
    </location>
</feature>
<evidence type="ECO:0000313" key="3">
    <source>
        <dbReference type="Proteomes" id="UP000298663"/>
    </source>
</evidence>
<proteinExistence type="predicted"/>
<dbReference type="EMBL" id="CM016762">
    <property type="protein sequence ID" value="TMS36101.1"/>
    <property type="molecule type" value="Genomic_DNA"/>
</dbReference>